<dbReference type="Proteomes" id="UP000594263">
    <property type="component" value="Unplaced"/>
</dbReference>
<evidence type="ECO:0000256" key="2">
    <source>
        <dbReference type="ARBA" id="ARBA00005581"/>
    </source>
</evidence>
<evidence type="ECO:0000256" key="5">
    <source>
        <dbReference type="ARBA" id="ARBA00022729"/>
    </source>
</evidence>
<accession>A0A7N0VMR8</accession>
<keyword evidence="8" id="KW-1185">Reference proteome</keyword>
<dbReference type="Gramene" id="Kaladp1228s0005.1.v1.1">
    <property type="protein sequence ID" value="Kaladp1228s0005.1.v1.1.CDS.1"/>
    <property type="gene ID" value="Kaladp1228s0005.v1.1"/>
</dbReference>
<reference evidence="7" key="1">
    <citation type="submission" date="2021-01" db="UniProtKB">
        <authorList>
            <consortium name="EnsemblPlants"/>
        </authorList>
    </citation>
    <scope>IDENTIFICATION</scope>
</reference>
<dbReference type="GO" id="GO:0005576">
    <property type="term" value="C:extracellular region"/>
    <property type="evidence" value="ECO:0007669"/>
    <property type="project" value="UniProtKB-SubCell"/>
</dbReference>
<comment type="subcellular location">
    <subcellularLocation>
        <location evidence="1 6">Secreted</location>
    </subcellularLocation>
</comment>
<dbReference type="EnsemblPlants" id="Kaladp1228s0005.1.v1.1">
    <property type="protein sequence ID" value="Kaladp1228s0005.1.v1.1.CDS.1"/>
    <property type="gene ID" value="Kaladp1228s0005.v1.1"/>
</dbReference>
<evidence type="ECO:0000313" key="7">
    <source>
        <dbReference type="EnsemblPlants" id="Kaladp1228s0005.1.v1.1.CDS.1"/>
    </source>
</evidence>
<comment type="similarity">
    <text evidence="2 6">Belongs to the plant self-incompatibility (S1) protein family.</text>
</comment>
<evidence type="ECO:0000256" key="3">
    <source>
        <dbReference type="ARBA" id="ARBA00022471"/>
    </source>
</evidence>
<protein>
    <recommendedName>
        <fullName evidence="6">S-protein homolog</fullName>
    </recommendedName>
</protein>
<evidence type="ECO:0000313" key="8">
    <source>
        <dbReference type="Proteomes" id="UP000594263"/>
    </source>
</evidence>
<name>A0A7N0VMR8_KALFE</name>
<dbReference type="Pfam" id="PF05938">
    <property type="entry name" value="Self-incomp_S1"/>
    <property type="match status" value="1"/>
</dbReference>
<dbReference type="AlphaFoldDB" id="A0A7N0VMR8"/>
<keyword evidence="3 6" id="KW-0713">Self-incompatibility</keyword>
<dbReference type="OMA" id="DWICIDY"/>
<dbReference type="PANTHER" id="PTHR31232">
    <property type="match status" value="1"/>
</dbReference>
<keyword evidence="5" id="KW-0732">Signal</keyword>
<dbReference type="InterPro" id="IPR010264">
    <property type="entry name" value="Self-incomp_S1"/>
</dbReference>
<evidence type="ECO:0000256" key="6">
    <source>
        <dbReference type="RuleBase" id="RU367044"/>
    </source>
</evidence>
<keyword evidence="4 6" id="KW-0964">Secreted</keyword>
<proteinExistence type="inferred from homology"/>
<organism evidence="7 8">
    <name type="scientific">Kalanchoe fedtschenkoi</name>
    <name type="common">Lavender scallops</name>
    <name type="synonym">South American air plant</name>
    <dbReference type="NCBI Taxonomy" id="63787"/>
    <lineage>
        <taxon>Eukaryota</taxon>
        <taxon>Viridiplantae</taxon>
        <taxon>Streptophyta</taxon>
        <taxon>Embryophyta</taxon>
        <taxon>Tracheophyta</taxon>
        <taxon>Spermatophyta</taxon>
        <taxon>Magnoliopsida</taxon>
        <taxon>eudicotyledons</taxon>
        <taxon>Gunneridae</taxon>
        <taxon>Pentapetalae</taxon>
        <taxon>Saxifragales</taxon>
        <taxon>Crassulaceae</taxon>
        <taxon>Kalanchoe</taxon>
    </lineage>
</organism>
<evidence type="ECO:0000256" key="4">
    <source>
        <dbReference type="ARBA" id="ARBA00022525"/>
    </source>
</evidence>
<dbReference type="GO" id="GO:0060320">
    <property type="term" value="P:rejection of self pollen"/>
    <property type="evidence" value="ECO:0007669"/>
    <property type="project" value="UniProtKB-KW"/>
</dbReference>
<dbReference type="PANTHER" id="PTHR31232:SF149">
    <property type="entry name" value="S-PROTEIN HOMOLOG"/>
    <property type="match status" value="1"/>
</dbReference>
<evidence type="ECO:0000256" key="1">
    <source>
        <dbReference type="ARBA" id="ARBA00004613"/>
    </source>
</evidence>
<sequence length="114" mass="13841">MVNVCSSLRPRVWVEIFNKANDHRDLTIHCWSKDDDLHFHVLKYDQMYQFTFRPNIWGTTKFHCDVVFGDGFRRRYMAYKFGRDKGCRHCVWHLNENQACKLSRGDWICIDYTE</sequence>